<organism evidence="2 3">
    <name type="scientific">Enterobacter quasiroggenkampii</name>
    <dbReference type="NCBI Taxonomy" id="2497436"/>
    <lineage>
        <taxon>Bacteria</taxon>
        <taxon>Pseudomonadati</taxon>
        <taxon>Pseudomonadota</taxon>
        <taxon>Gammaproteobacteria</taxon>
        <taxon>Enterobacterales</taxon>
        <taxon>Enterobacteriaceae</taxon>
        <taxon>Enterobacter</taxon>
    </lineage>
</organism>
<keyword evidence="3" id="KW-1185">Reference proteome</keyword>
<dbReference type="Gene3D" id="3.40.50.300">
    <property type="entry name" value="P-loop containing nucleotide triphosphate hydrolases"/>
    <property type="match status" value="1"/>
</dbReference>
<dbReference type="PANTHER" id="PTHR43581">
    <property type="entry name" value="ATP/GTP PHOSPHATASE"/>
    <property type="match status" value="1"/>
</dbReference>
<sequence length="692" mass="79286">MRLVHRPECPSFLLPYLALVDAERNQTREIVRLRQPRPMSYSKLFSRNDYSNLVEMLRHIFEYKCCYCESQLGLSSEGEIEQFRPKGPVLDREGGHSHRYWYLSADWRNLYLACPVCNRNKSARFPLKGESAQEGWSYDRVIAFEQPLLLDPCNDDPDEHLALASDGKLIGLTERGLTTIETLILNREALVLARKIEIEKFQEATSITRAENAIRSPYSLVWRQLLSGKSLEERMQGDDQQLIRQQEGYETSLSDFSTESASEEDKEKYRAKARYIEKISIINFGPIEKLTLDLSAPNASRIPCFALLGENGVGKSTVLRAIAMTLSGKNYLRKLKLTSNRFLPHRAYSGEVKVTCADSSEYVMTLTRNKPISLSHEKPQSLLLAYGATRLLPSKNRKSKSGEAFAKIDNLFDPFLPLTDPKAWLLEQDESRVTDINAVLNNLLPTDQQLELKIRGDNEVRISICNDPYREFSELSDGYQGMLGIAVDMMKILYDVYDSMESAQGIVLIDELGNHFHPAWRLQHVTALRNAFPNIQFIYSTHDPLCLRGLQEGEVAVLLRDKSRRVYALEDLPPVDRYHVEQLLKSEHFGLRSTVDPSQEERIKEYEGLLSVTSRDVEQETRLDELIRELTDEGYLGETRRERLALKLIDMESATAVPYQSSVSARELSEGTISKLRRIMNEIDNRVEKYHD</sequence>
<evidence type="ECO:0000259" key="1">
    <source>
        <dbReference type="Pfam" id="PF13476"/>
    </source>
</evidence>
<accession>A0ABY8E8P9</accession>
<dbReference type="InterPro" id="IPR038729">
    <property type="entry name" value="Rad50/SbcC_AAA"/>
</dbReference>
<dbReference type="InterPro" id="IPR027417">
    <property type="entry name" value="P-loop_NTPase"/>
</dbReference>
<dbReference type="InterPro" id="IPR051396">
    <property type="entry name" value="Bact_Antivir_Def_Nuclease"/>
</dbReference>
<reference evidence="2 3" key="1">
    <citation type="submission" date="2022-10" db="EMBL/GenBank/DDBJ databases">
        <title>Dissemination of Carbapenem-producing Enterobacteriaceae in the natural water sources, Central Thailand.</title>
        <authorList>
            <person name="Songsaeng W."/>
            <person name="Prapasarakul N."/>
            <person name="Am-In N."/>
            <person name="Wongsurawat T."/>
            <person name="Sirichokchatchawan W."/>
        </authorList>
    </citation>
    <scope>NUCLEOTIDE SEQUENCE [LARGE SCALE GENOMIC DNA]</scope>
    <source>
        <strain evidence="2 3">WS12-3</strain>
    </source>
</reference>
<proteinExistence type="predicted"/>
<dbReference type="EMBL" id="CP110533">
    <property type="protein sequence ID" value="WFC84495.1"/>
    <property type="molecule type" value="Genomic_DNA"/>
</dbReference>
<protein>
    <submittedName>
        <fullName evidence="2">AAA family ATPase</fullName>
    </submittedName>
</protein>
<dbReference type="Gene3D" id="1.10.30.50">
    <property type="match status" value="1"/>
</dbReference>
<evidence type="ECO:0000313" key="2">
    <source>
        <dbReference type="EMBL" id="WFC84495.1"/>
    </source>
</evidence>
<dbReference type="Proteomes" id="UP001219309">
    <property type="component" value="Chromosome"/>
</dbReference>
<feature type="domain" description="Rad50/SbcC-type AAA" evidence="1">
    <location>
        <begin position="278"/>
        <end position="336"/>
    </location>
</feature>
<dbReference type="PANTHER" id="PTHR43581:SF2">
    <property type="entry name" value="EXCINUCLEASE ATPASE SUBUNIT"/>
    <property type="match status" value="1"/>
</dbReference>
<name>A0ABY8E8P9_9ENTR</name>
<dbReference type="SUPFAM" id="SSF52540">
    <property type="entry name" value="P-loop containing nucleoside triphosphate hydrolases"/>
    <property type="match status" value="1"/>
</dbReference>
<gene>
    <name evidence="2" type="ORF">OM418_09895</name>
</gene>
<evidence type="ECO:0000313" key="3">
    <source>
        <dbReference type="Proteomes" id="UP001219309"/>
    </source>
</evidence>
<dbReference type="Pfam" id="PF13476">
    <property type="entry name" value="AAA_23"/>
    <property type="match status" value="1"/>
</dbReference>
<dbReference type="RefSeq" id="WP_277718699.1">
    <property type="nucleotide sequence ID" value="NZ_CP110533.1"/>
</dbReference>